<feature type="compositionally biased region" description="Basic and acidic residues" evidence="1">
    <location>
        <begin position="617"/>
        <end position="629"/>
    </location>
</feature>
<dbReference type="OrthoDB" id="3357439at2759"/>
<gene>
    <name evidence="2" type="ORF">MIND_00069300</name>
</gene>
<comment type="caution">
    <text evidence="2">The sequence shown here is derived from an EMBL/GenBank/DDBJ whole genome shotgun (WGS) entry which is preliminary data.</text>
</comment>
<evidence type="ECO:0000313" key="2">
    <source>
        <dbReference type="EMBL" id="KAF7315540.1"/>
    </source>
</evidence>
<organism evidence="2 3">
    <name type="scientific">Mycena indigotica</name>
    <dbReference type="NCBI Taxonomy" id="2126181"/>
    <lineage>
        <taxon>Eukaryota</taxon>
        <taxon>Fungi</taxon>
        <taxon>Dikarya</taxon>
        <taxon>Basidiomycota</taxon>
        <taxon>Agaricomycotina</taxon>
        <taxon>Agaricomycetes</taxon>
        <taxon>Agaricomycetidae</taxon>
        <taxon>Agaricales</taxon>
        <taxon>Marasmiineae</taxon>
        <taxon>Mycenaceae</taxon>
        <taxon>Mycena</taxon>
    </lineage>
</organism>
<accession>A0A8H6TDM8</accession>
<dbReference type="AlphaFoldDB" id="A0A8H6TDM8"/>
<evidence type="ECO:0000256" key="1">
    <source>
        <dbReference type="SAM" id="MobiDB-lite"/>
    </source>
</evidence>
<feature type="compositionally biased region" description="Acidic residues" evidence="1">
    <location>
        <begin position="868"/>
        <end position="877"/>
    </location>
</feature>
<dbReference type="GeneID" id="59340169"/>
<name>A0A8H6TDM8_9AGAR</name>
<feature type="compositionally biased region" description="Basic residues" evidence="1">
    <location>
        <begin position="243"/>
        <end position="258"/>
    </location>
</feature>
<feature type="compositionally biased region" description="Basic residues" evidence="1">
    <location>
        <begin position="883"/>
        <end position="892"/>
    </location>
</feature>
<feature type="compositionally biased region" description="Polar residues" evidence="1">
    <location>
        <begin position="272"/>
        <end position="286"/>
    </location>
</feature>
<feature type="compositionally biased region" description="Basic and acidic residues" evidence="1">
    <location>
        <begin position="779"/>
        <end position="793"/>
    </location>
</feature>
<feature type="region of interest" description="Disordered" evidence="1">
    <location>
        <begin position="170"/>
        <end position="292"/>
    </location>
</feature>
<dbReference type="RefSeq" id="XP_037225563.1">
    <property type="nucleotide sequence ID" value="XM_037357653.1"/>
</dbReference>
<feature type="compositionally biased region" description="Polar residues" evidence="1">
    <location>
        <begin position="751"/>
        <end position="762"/>
    </location>
</feature>
<dbReference type="EMBL" id="JACAZF010000001">
    <property type="protein sequence ID" value="KAF7315540.1"/>
    <property type="molecule type" value="Genomic_DNA"/>
</dbReference>
<protein>
    <submittedName>
        <fullName evidence="2">Carbamoyl-phosphate synthase</fullName>
    </submittedName>
</protein>
<feature type="region of interest" description="Disordered" evidence="1">
    <location>
        <begin position="745"/>
        <end position="892"/>
    </location>
</feature>
<evidence type="ECO:0000313" key="3">
    <source>
        <dbReference type="Proteomes" id="UP000636479"/>
    </source>
</evidence>
<dbReference type="Proteomes" id="UP000636479">
    <property type="component" value="Unassembled WGS sequence"/>
</dbReference>
<proteinExistence type="predicted"/>
<feature type="compositionally biased region" description="Polar residues" evidence="1">
    <location>
        <begin position="809"/>
        <end position="853"/>
    </location>
</feature>
<keyword evidence="3" id="KW-1185">Reference proteome</keyword>
<feature type="region of interest" description="Disordered" evidence="1">
    <location>
        <begin position="544"/>
        <end position="652"/>
    </location>
</feature>
<feature type="compositionally biased region" description="Polar residues" evidence="1">
    <location>
        <begin position="329"/>
        <end position="338"/>
    </location>
</feature>
<sequence length="892" mass="96900">MEKRKRAAVDSDVVTLIYAAPGHKRFAKLLTEASLDEIKEVVRKRLNFPSASSFLLSYNNDIALENDDDFDAFIVYTNKSSSPSIDVLIEIKDLTTLPHLPQPIDNAISFIIDQTKTTTTDTAPPPKKRKVADDSLLVPAPTESASAVKSIATTTKPISTAAKAKKPKLGEFVQGGSNPAAGQKKATESNDIVVLEGQDDPKRKSQIAGLPESTAAAPKAASRKDASSRCPCGDTPVEGIKDKLKRTKPKAVAPRRTKKSVEENDDDGEVMNVQSTAQSKVSTQNEGIEPAASGPEAFLKGLVNAIPGPIGVEQPKPKAKAKKDAVPISNVNLSSVSGAETAGVSDASVGHTDPLKQAARNEKESSDSDCDTPHPPPKLSRPSITDMDLDLELDAITRNPNMSVADLITEDDDEGEGEKQNVVLETDNEDDLHFRRRSRRFYNVESSDDEGVDERRSIPPVEVPESRRSSLRSQTAPLLRNPPSFDKYPTTTLIDAHQTQSTDIDSSGDRAVDQVMASDEAMFGLAIRSGSERAAVEEDPILPADEFPLIPNPVCDESPSPSPQDAVLRQKGHKRLSQIEPPITISPKPEEVVEKALPPKLTRKRSAAALATNPDEPPPKRALREKTVEPEAPAQRRKRGPNKTPEQKALEAEAKATLKEALEKVKKEKGSAKITAELKAFEAQAKAAYKEAMQKSKRDGGLRKPPEQEAFEAAAKAAYKEAQEKARKERNFKALALKKIAQKNVAISPDAEQTTPMSTASWTVLAPASSLEDANLADESQRDELRSSSREPHVANQNSDDEEEEEINIQLTARSQSSKNTPSTTTYRRLTDITSQPFATPTLSNTPKLTSTVPRVRKGRKDMYGDDSSSDSSDEQEVQSHIPKSRRAGAKK</sequence>
<feature type="region of interest" description="Disordered" evidence="1">
    <location>
        <begin position="307"/>
        <end position="490"/>
    </location>
</feature>
<reference evidence="2" key="1">
    <citation type="submission" date="2020-05" db="EMBL/GenBank/DDBJ databases">
        <title>Mycena genomes resolve the evolution of fungal bioluminescence.</title>
        <authorList>
            <person name="Tsai I.J."/>
        </authorList>
    </citation>
    <scope>NUCLEOTIDE SEQUENCE</scope>
    <source>
        <strain evidence="2">171206Taipei</strain>
    </source>
</reference>